<organism evidence="2 3">
    <name type="scientific">Kitasatospora purpeofusca</name>
    <dbReference type="NCBI Taxonomy" id="67352"/>
    <lineage>
        <taxon>Bacteria</taxon>
        <taxon>Bacillati</taxon>
        <taxon>Actinomycetota</taxon>
        <taxon>Actinomycetes</taxon>
        <taxon>Kitasatosporales</taxon>
        <taxon>Streptomycetaceae</taxon>
        <taxon>Kitasatospora</taxon>
    </lineage>
</organism>
<dbReference type="EMBL" id="CP108110">
    <property type="protein sequence ID" value="WUQ86775.1"/>
    <property type="molecule type" value="Genomic_DNA"/>
</dbReference>
<dbReference type="InterPro" id="IPR011009">
    <property type="entry name" value="Kinase-like_dom_sf"/>
</dbReference>
<sequence length="325" mass="34437">MDLTVLAREAFGGGRRLAGVERLRGGSKKGVHRLLFEDGGTAVAYVWSAAENHWPGADEPADDADPLAHASGLGLFEAAHRRLTALGVRTPRVHLLDGSRTGHPADIAVVEDVTGSGGENLEALLERDPRAAEPVLARLADTLRVLGEDRAPGWGKLALLDNGGVSRGSSPAQLVLERALADLAEAAGRDDRIAAARGRLADGLHARAAAVAPRDGGYGLVHGELGPDHVLVDAAGEPVLIDIEGLMHFDVEWEHVFLRIRFGDQYPNLGGTEGLDRHRLDLYGLAIRLSLVAGPLCLLDGDFPHRAAMRAIAEYNLTAALALVE</sequence>
<evidence type="ECO:0000313" key="2">
    <source>
        <dbReference type="EMBL" id="WUQ86775.1"/>
    </source>
</evidence>
<keyword evidence="3" id="KW-1185">Reference proteome</keyword>
<dbReference type="SUPFAM" id="SSF56112">
    <property type="entry name" value="Protein kinase-like (PK-like)"/>
    <property type="match status" value="1"/>
</dbReference>
<dbReference type="RefSeq" id="WP_328957365.1">
    <property type="nucleotide sequence ID" value="NZ_CP108110.1"/>
</dbReference>
<accession>A0ABZ1U8I8</accession>
<reference evidence="2" key="1">
    <citation type="submission" date="2022-10" db="EMBL/GenBank/DDBJ databases">
        <title>The complete genomes of actinobacterial strains from the NBC collection.</title>
        <authorList>
            <person name="Joergensen T.S."/>
            <person name="Alvarez Arevalo M."/>
            <person name="Sterndorff E.B."/>
            <person name="Faurdal D."/>
            <person name="Vuksanovic O."/>
            <person name="Mourched A.-S."/>
            <person name="Charusanti P."/>
            <person name="Shaw S."/>
            <person name="Blin K."/>
            <person name="Weber T."/>
        </authorList>
    </citation>
    <scope>NUCLEOTIDE SEQUENCE</scope>
    <source>
        <strain evidence="2">NBC_00222</strain>
    </source>
</reference>
<evidence type="ECO:0000259" key="1">
    <source>
        <dbReference type="Pfam" id="PF01636"/>
    </source>
</evidence>
<dbReference type="Pfam" id="PF01636">
    <property type="entry name" value="APH"/>
    <property type="match status" value="1"/>
</dbReference>
<protein>
    <submittedName>
        <fullName evidence="2">Aminoglycoside phosphotransferase family protein</fullName>
    </submittedName>
</protein>
<dbReference type="InterPro" id="IPR002575">
    <property type="entry name" value="Aminoglycoside_PTrfase"/>
</dbReference>
<name>A0ABZ1U8I8_9ACTN</name>
<proteinExistence type="predicted"/>
<feature type="domain" description="Aminoglycoside phosphotransferase" evidence="1">
    <location>
        <begin position="76"/>
        <end position="251"/>
    </location>
</feature>
<evidence type="ECO:0000313" key="3">
    <source>
        <dbReference type="Proteomes" id="UP001432222"/>
    </source>
</evidence>
<dbReference type="Proteomes" id="UP001432222">
    <property type="component" value="Chromosome"/>
</dbReference>
<gene>
    <name evidence="2" type="ORF">OHA16_29730</name>
</gene>